<dbReference type="CDD" id="cd00161">
    <property type="entry name" value="beta-trefoil_Ricin-like"/>
    <property type="match status" value="1"/>
</dbReference>
<dbReference type="InterPro" id="IPR000772">
    <property type="entry name" value="Ricin_B_lectin"/>
</dbReference>
<name>A0ABV9BWI4_9ACTN</name>
<evidence type="ECO:0000259" key="1">
    <source>
        <dbReference type="Pfam" id="PF00652"/>
    </source>
</evidence>
<evidence type="ECO:0000313" key="2">
    <source>
        <dbReference type="EMBL" id="MFC4518367.1"/>
    </source>
</evidence>
<dbReference type="SUPFAM" id="SSF50370">
    <property type="entry name" value="Ricin B-like lectins"/>
    <property type="match status" value="1"/>
</dbReference>
<dbReference type="Proteomes" id="UP001595990">
    <property type="component" value="Unassembled WGS sequence"/>
</dbReference>
<keyword evidence="3" id="KW-1185">Reference proteome</keyword>
<dbReference type="InterPro" id="IPR035992">
    <property type="entry name" value="Ricin_B-like_lectins"/>
</dbReference>
<comment type="caution">
    <text evidence="2">The sequence shown here is derived from an EMBL/GenBank/DDBJ whole genome shotgun (WGS) entry which is preliminary data.</text>
</comment>
<dbReference type="RefSeq" id="WP_417924609.1">
    <property type="nucleotide sequence ID" value="NZ_JBHSFS010000050.1"/>
</dbReference>
<dbReference type="EMBL" id="JBHSFS010000050">
    <property type="protein sequence ID" value="MFC4518367.1"/>
    <property type="molecule type" value="Genomic_DNA"/>
</dbReference>
<dbReference type="Pfam" id="PF00652">
    <property type="entry name" value="Ricin_B_lectin"/>
    <property type="match status" value="1"/>
</dbReference>
<feature type="domain" description="Ricin B lectin" evidence="1">
    <location>
        <begin position="10"/>
        <end position="90"/>
    </location>
</feature>
<proteinExistence type="predicted"/>
<dbReference type="PROSITE" id="PS50231">
    <property type="entry name" value="RICIN_B_LECTIN"/>
    <property type="match status" value="1"/>
</dbReference>
<dbReference type="Gene3D" id="2.80.10.50">
    <property type="match status" value="1"/>
</dbReference>
<reference evidence="3" key="1">
    <citation type="journal article" date="2019" name="Int. J. Syst. Evol. Microbiol.">
        <title>The Global Catalogue of Microorganisms (GCM) 10K type strain sequencing project: providing services to taxonomists for standard genome sequencing and annotation.</title>
        <authorList>
            <consortium name="The Broad Institute Genomics Platform"/>
            <consortium name="The Broad Institute Genome Sequencing Center for Infectious Disease"/>
            <person name="Wu L."/>
            <person name="Ma J."/>
        </authorList>
    </citation>
    <scope>NUCLEOTIDE SEQUENCE [LARGE SCALE GENOMIC DNA]</scope>
    <source>
        <strain evidence="3">CECT 8064</strain>
    </source>
</reference>
<protein>
    <submittedName>
        <fullName evidence="2">RICIN domain-containing protein</fullName>
    </submittedName>
</protein>
<accession>A0ABV9BWI4</accession>
<organism evidence="2 3">
    <name type="scientific">Streptomyces ehimensis</name>
    <dbReference type="NCBI Taxonomy" id="68195"/>
    <lineage>
        <taxon>Bacteria</taxon>
        <taxon>Bacillati</taxon>
        <taxon>Actinomycetota</taxon>
        <taxon>Actinomycetes</taxon>
        <taxon>Kitasatosporales</taxon>
        <taxon>Streptomycetaceae</taxon>
        <taxon>Streptomyces</taxon>
    </lineage>
</organism>
<evidence type="ECO:0000313" key="3">
    <source>
        <dbReference type="Proteomes" id="UP001595990"/>
    </source>
</evidence>
<gene>
    <name evidence="2" type="ORF">ACFPEN_36630</name>
</gene>
<sequence>MTSSYGTTLSSGKCLEIADSRKDNGAPAQQWTCVPGAATQLWGFFNDGRIVNKNSGKVLEIDNGSTRNGARAQQWTFGGAQQQLWTYGEGARAALRASHS</sequence>